<sequence>MLVSDVWIYIARTYLQLTDFGHLAQSCRRLRIALLPLLLEWQTFAGITENTPSSVRACFLHLGRLKRRINFLSEHPEYAIHIRRVQIRRWTDVWNCLEQLSNHNRDRVKRPFPTVLIEAWTSTYQAIIDFVKTLPNLKSLEFYEHRFYLGHCAYTHHFSEVGFYAFDRTHSPWIMEFSVPPGSMATALSIPPVMDDINPNLWPSLVEYFSHFLETLILPVNSVQCTPILTRDLREKTVDSMKKDLKRLSIHSLFFDNKQLDNTSLELVQNADKLHDLNIVSFGLRGILADSLLAKNITAYAGPIELLANLRSTPNLKVLRLQRYSWTAISPVAEKLDSVSRYQIRTLDLCRCSFTILDAESISKVWPFVSDLIIPRRFGEEETQVIFKKKRFLFSKLFTLIALFVQLESVVIMGNACYRSRVPPISIPLKFRSTKPIPSLHTILFSGIGTYHWESEKGWVCERQAKKKSPKYSTEEVQEVDAMLRRCLAPYSMQIGKRLKETWRSRSIRRLFGRVYTDFYY</sequence>
<keyword evidence="2" id="KW-1185">Reference proteome</keyword>
<organism evidence="1 2">
    <name type="scientific">Sphaerobolus stellatus (strain SS14)</name>
    <dbReference type="NCBI Taxonomy" id="990650"/>
    <lineage>
        <taxon>Eukaryota</taxon>
        <taxon>Fungi</taxon>
        <taxon>Dikarya</taxon>
        <taxon>Basidiomycota</taxon>
        <taxon>Agaricomycotina</taxon>
        <taxon>Agaricomycetes</taxon>
        <taxon>Phallomycetidae</taxon>
        <taxon>Geastrales</taxon>
        <taxon>Sphaerobolaceae</taxon>
        <taxon>Sphaerobolus</taxon>
    </lineage>
</organism>
<proteinExistence type="predicted"/>
<dbReference type="AlphaFoldDB" id="A0A0C9UMX2"/>
<gene>
    <name evidence="1" type="ORF">M422DRAFT_782347</name>
</gene>
<dbReference type="SUPFAM" id="SSF52047">
    <property type="entry name" value="RNI-like"/>
    <property type="match status" value="1"/>
</dbReference>
<dbReference type="EMBL" id="KN837181">
    <property type="protein sequence ID" value="KIJ36204.1"/>
    <property type="molecule type" value="Genomic_DNA"/>
</dbReference>
<evidence type="ECO:0000313" key="1">
    <source>
        <dbReference type="EMBL" id="KIJ36204.1"/>
    </source>
</evidence>
<accession>A0A0C9UMX2</accession>
<dbReference type="Proteomes" id="UP000054279">
    <property type="component" value="Unassembled WGS sequence"/>
</dbReference>
<protein>
    <submittedName>
        <fullName evidence="1">Uncharacterized protein</fullName>
    </submittedName>
</protein>
<evidence type="ECO:0000313" key="2">
    <source>
        <dbReference type="Proteomes" id="UP000054279"/>
    </source>
</evidence>
<reference evidence="1 2" key="1">
    <citation type="submission" date="2014-06" db="EMBL/GenBank/DDBJ databases">
        <title>Evolutionary Origins and Diversification of the Mycorrhizal Mutualists.</title>
        <authorList>
            <consortium name="DOE Joint Genome Institute"/>
            <consortium name="Mycorrhizal Genomics Consortium"/>
            <person name="Kohler A."/>
            <person name="Kuo A."/>
            <person name="Nagy L.G."/>
            <person name="Floudas D."/>
            <person name="Copeland A."/>
            <person name="Barry K.W."/>
            <person name="Cichocki N."/>
            <person name="Veneault-Fourrey C."/>
            <person name="LaButti K."/>
            <person name="Lindquist E.A."/>
            <person name="Lipzen A."/>
            <person name="Lundell T."/>
            <person name="Morin E."/>
            <person name="Murat C."/>
            <person name="Riley R."/>
            <person name="Ohm R."/>
            <person name="Sun H."/>
            <person name="Tunlid A."/>
            <person name="Henrissat B."/>
            <person name="Grigoriev I.V."/>
            <person name="Hibbett D.S."/>
            <person name="Martin F."/>
        </authorList>
    </citation>
    <scope>NUCLEOTIDE SEQUENCE [LARGE SCALE GENOMIC DNA]</scope>
    <source>
        <strain evidence="1 2">SS14</strain>
    </source>
</reference>
<name>A0A0C9UMX2_SPHS4</name>
<dbReference type="HOGENOM" id="CLU_026592_0_0_1"/>